<proteinExistence type="predicted"/>
<dbReference type="Proteomes" id="UP001597369">
    <property type="component" value="Unassembled WGS sequence"/>
</dbReference>
<sequence>MSCKVNFNVILAVVIDTLFIVIVFIVHCKSTLPSLTLRMNNFVPAGEHMGLGDEALHQFQVGNGGIAAQTGRTSLTCKAGRCYPELQERQLAVYFLNGMEVGAVLRYSSKRPL</sequence>
<evidence type="ECO:0000313" key="3">
    <source>
        <dbReference type="Proteomes" id="UP001597369"/>
    </source>
</evidence>
<reference evidence="3" key="1">
    <citation type="journal article" date="2019" name="Int. J. Syst. Evol. Microbiol.">
        <title>The Global Catalogue of Microorganisms (GCM) 10K type strain sequencing project: providing services to taxonomists for standard genome sequencing and annotation.</title>
        <authorList>
            <consortium name="The Broad Institute Genomics Platform"/>
            <consortium name="The Broad Institute Genome Sequencing Center for Infectious Disease"/>
            <person name="Wu L."/>
            <person name="Ma J."/>
        </authorList>
    </citation>
    <scope>NUCLEOTIDE SEQUENCE [LARGE SCALE GENOMIC DNA]</scope>
    <source>
        <strain evidence="3">JCM 16545</strain>
    </source>
</reference>
<dbReference type="RefSeq" id="WP_229962648.1">
    <property type="nucleotide sequence ID" value="NZ_JAJJWI010000028.1"/>
</dbReference>
<keyword evidence="1" id="KW-1133">Transmembrane helix</keyword>
<keyword evidence="3" id="KW-1185">Reference proteome</keyword>
<dbReference type="EMBL" id="JBHUHV010000034">
    <property type="protein sequence ID" value="MFD2067380.1"/>
    <property type="molecule type" value="Genomic_DNA"/>
</dbReference>
<evidence type="ECO:0000256" key="1">
    <source>
        <dbReference type="SAM" id="Phobius"/>
    </source>
</evidence>
<evidence type="ECO:0000313" key="2">
    <source>
        <dbReference type="EMBL" id="MFD2067380.1"/>
    </source>
</evidence>
<organism evidence="2 3">
    <name type="scientific">Pontibacter silvestris</name>
    <dbReference type="NCBI Taxonomy" id="2305183"/>
    <lineage>
        <taxon>Bacteria</taxon>
        <taxon>Pseudomonadati</taxon>
        <taxon>Bacteroidota</taxon>
        <taxon>Cytophagia</taxon>
        <taxon>Cytophagales</taxon>
        <taxon>Hymenobacteraceae</taxon>
        <taxon>Pontibacter</taxon>
    </lineage>
</organism>
<keyword evidence="1" id="KW-0472">Membrane</keyword>
<gene>
    <name evidence="2" type="ORF">ACFSKU_10845</name>
</gene>
<accession>A0ABW4X078</accession>
<feature type="transmembrane region" description="Helical" evidence="1">
    <location>
        <begin position="7"/>
        <end position="26"/>
    </location>
</feature>
<keyword evidence="1" id="KW-0812">Transmembrane</keyword>
<comment type="caution">
    <text evidence="2">The sequence shown here is derived from an EMBL/GenBank/DDBJ whole genome shotgun (WGS) entry which is preliminary data.</text>
</comment>
<protein>
    <submittedName>
        <fullName evidence="2">Uncharacterized protein</fullName>
    </submittedName>
</protein>
<name>A0ABW4X078_9BACT</name>